<gene>
    <name evidence="5" type="ORF">KV203_15300</name>
</gene>
<dbReference type="SUPFAM" id="SSF53474">
    <property type="entry name" value="alpha/beta-Hydrolases"/>
    <property type="match status" value="1"/>
</dbReference>
<proteinExistence type="inferred from homology"/>
<dbReference type="RefSeq" id="WP_066472804.1">
    <property type="nucleotide sequence ID" value="NZ_CBCRUZ010000008.1"/>
</dbReference>
<evidence type="ECO:0000256" key="2">
    <source>
        <dbReference type="ARBA" id="ARBA00022801"/>
    </source>
</evidence>
<name>A0ABX8S8A6_9ACTN</name>
<dbReference type="InterPro" id="IPR002018">
    <property type="entry name" value="CarbesteraseB"/>
</dbReference>
<accession>A0ABX8S8A6</accession>
<evidence type="ECO:0000256" key="3">
    <source>
        <dbReference type="RuleBase" id="RU361235"/>
    </source>
</evidence>
<protein>
    <recommendedName>
        <fullName evidence="3">Carboxylic ester hydrolase</fullName>
        <ecNumber evidence="3">3.1.1.-</ecNumber>
    </recommendedName>
</protein>
<evidence type="ECO:0000313" key="6">
    <source>
        <dbReference type="Proteomes" id="UP000887023"/>
    </source>
</evidence>
<dbReference type="EMBL" id="CP079105">
    <property type="protein sequence ID" value="QXQ13232.1"/>
    <property type="molecule type" value="Genomic_DNA"/>
</dbReference>
<dbReference type="PANTHER" id="PTHR11559">
    <property type="entry name" value="CARBOXYLESTERASE"/>
    <property type="match status" value="1"/>
</dbReference>
<organism evidence="5 6">
    <name type="scientific">Skermania pinensis</name>
    <dbReference type="NCBI Taxonomy" id="39122"/>
    <lineage>
        <taxon>Bacteria</taxon>
        <taxon>Bacillati</taxon>
        <taxon>Actinomycetota</taxon>
        <taxon>Actinomycetes</taxon>
        <taxon>Mycobacteriales</taxon>
        <taxon>Gordoniaceae</taxon>
        <taxon>Skermania</taxon>
    </lineage>
</organism>
<dbReference type="InterPro" id="IPR050309">
    <property type="entry name" value="Type-B_Carboxylest/Lipase"/>
</dbReference>
<dbReference type="InterPro" id="IPR000997">
    <property type="entry name" value="Cholinesterase"/>
</dbReference>
<dbReference type="PRINTS" id="PR00878">
    <property type="entry name" value="CHOLNESTRASE"/>
</dbReference>
<comment type="similarity">
    <text evidence="1 3">Belongs to the type-B carboxylesterase/lipase family.</text>
</comment>
<dbReference type="InterPro" id="IPR029058">
    <property type="entry name" value="AB_hydrolase_fold"/>
</dbReference>
<evidence type="ECO:0000256" key="1">
    <source>
        <dbReference type="ARBA" id="ARBA00005964"/>
    </source>
</evidence>
<dbReference type="InterPro" id="IPR019826">
    <property type="entry name" value="Carboxylesterase_B_AS"/>
</dbReference>
<dbReference type="PROSITE" id="PS00122">
    <property type="entry name" value="CARBOXYLESTERASE_B_1"/>
    <property type="match status" value="1"/>
</dbReference>
<dbReference type="Gene3D" id="3.40.50.1820">
    <property type="entry name" value="alpha/beta hydrolase"/>
    <property type="match status" value="1"/>
</dbReference>
<feature type="domain" description="Carboxylesterase type B" evidence="4">
    <location>
        <begin position="3"/>
        <end position="485"/>
    </location>
</feature>
<dbReference type="Pfam" id="PF00135">
    <property type="entry name" value="COesterase"/>
    <property type="match status" value="1"/>
</dbReference>
<reference evidence="5" key="1">
    <citation type="submission" date="2021-07" db="EMBL/GenBank/DDBJ databases">
        <title>Candidatus Kaistella beijingensis sp. nov. isolated from a municipal wastewater treatment plant is involved in sludge foaming.</title>
        <authorList>
            <person name="Song Y."/>
            <person name="Liu S.-J."/>
        </authorList>
    </citation>
    <scope>NUCLEOTIDE SEQUENCE</scope>
    <source>
        <strain evidence="5">DSM 43998</strain>
    </source>
</reference>
<keyword evidence="2 3" id="KW-0378">Hydrolase</keyword>
<dbReference type="EC" id="3.1.1.-" evidence="3"/>
<dbReference type="Proteomes" id="UP000887023">
    <property type="component" value="Chromosome"/>
</dbReference>
<evidence type="ECO:0000259" key="4">
    <source>
        <dbReference type="Pfam" id="PF00135"/>
    </source>
</evidence>
<sequence>MKIHTADGVVRGIAGRHVDRWLGIPFAAPPVGELRLRAPQPVTPWVGVRDALAFGAAAIQPRFGTMTGVRRHQPMSENCLTLNVTAPAGPAGSPRPVMVFIHGGGYLIGTTALGLYSGSRLAARGDVIYVSLNYRLGPLGYIDFGRYGTADRRFDNNLGLRDQVAALEWVQRNIAAFGGDPDNVTIFGESAGAAAVCALLATPAAKGLFHRVIAESAPADWVVDPATADRYAHDTLVELGVDPGDHAAATDALGKVDAHELRRASARVARAQMRERPGLPDTAPVVDGEYLPQSPTAAMRDGNAHRVPLIIGTNRNEATLFSRFDEGLPTDQARLTKLFAGADPRVVAQLNGVYGSYTDGRRSIRLGGDYAFWRPTIDACEGHSSYAPTYNYRYDFAPPVLNRSGFGATHAWEMFAVFGYGDTAAGRVLTAGGRRTMRALIGQVQGQWLSFARTGAPQPSWPAYTADRRATLVFDKHTRVVDDIDQQRRLAWAAYRDASAEPGTAA</sequence>
<keyword evidence="6" id="KW-1185">Reference proteome</keyword>
<evidence type="ECO:0000313" key="5">
    <source>
        <dbReference type="EMBL" id="QXQ13232.1"/>
    </source>
</evidence>